<feature type="compositionally biased region" description="Acidic residues" evidence="1">
    <location>
        <begin position="386"/>
        <end position="397"/>
    </location>
</feature>
<feature type="compositionally biased region" description="Acidic residues" evidence="1">
    <location>
        <begin position="349"/>
        <end position="379"/>
    </location>
</feature>
<feature type="compositionally biased region" description="Polar residues" evidence="1">
    <location>
        <begin position="689"/>
        <end position="700"/>
    </location>
</feature>
<sequence length="925" mass="105866">MNPQETQQVTARDEKWVPSAKRVNISSTNIRLETIVPQKEDTFQVVIDIIKNSTCFKAFTRSINVIEMFMQQFWYTIKKVQDTDSYEFLLANKKCTVNAEDLRKILNICPRVEGEDFIDVPDDDTTLTFLIDLGYKGLLDRHTNIFVDHMHQPWRTLTAIINKCLSRKTVSNEKLRKSRIDILLKFFRISKDYQEYGHLIPDVTLTEEIKRLESYQMFIKYSTDQIPPKKSKERTFGKRRVKKKVTLSADDNIIYDDPDAALELAKSISQTKAEEAEAARKVHATHARIVTESVPKSAKKKYSGRSSKSTVIQDTSSALKSKLATSKTKLKGVLDEDKDITEEKFILEWGDEEDSEFSDDNNDDVEKDDKDNDADDEGDDHISDTQDADDEYVETKSDEDEIYKYKIRVHNEEDVEMKDAEVEESDKGFGDQFLKISSDSSLVSTFNDFTYTYVSSLMDIPIQHKTPQAQSLSVQKILVSVILETTNLPPIPKIVTETPVSTTAPSPQVTPLISSVKQTPIPIPTQPITIDAPTITTTISESNAPSVVELRGVKSKEDVSELKTIDNSSEALAILQSHVPIIVDSYLDTKVRDVFQKELQKHMTNLIHKYSLQHLPKLTKKPTPTAEQESKESMTQLKTIRESMMMMKTLQLDQNQGKKTKRKRTKESESSNKPSSTKETPKGKAPTKGSKTGKSASTTEPVEETIAEMVMDDAGDDTSLIGTIQKDIVNRLIYPSLFLYKVPRSSNHCCRLLCNNDLENLKTSDPEICFFLRFNTHLDGNVIVDFIVALRMFTRSLILKRRVEDLQLGVESYQKRLNIIKPHKTFPNIEIKIPYSLSYDPPGIIYEDLNKQKRVLRAVELYKFSGSTLKFVRDEIHHIVLDFRLDYNPKMPKRKWTAVDRKRSGLMIELIDKQLREREIIRNLE</sequence>
<feature type="region of interest" description="Disordered" evidence="1">
    <location>
        <begin position="293"/>
        <end position="316"/>
    </location>
</feature>
<reference evidence="2" key="1">
    <citation type="journal article" date="2019" name="Sci. Rep.">
        <title>Draft genome of Tanacetum cinerariifolium, the natural source of mosquito coil.</title>
        <authorList>
            <person name="Yamashiro T."/>
            <person name="Shiraishi A."/>
            <person name="Satake H."/>
            <person name="Nakayama K."/>
        </authorList>
    </citation>
    <scope>NUCLEOTIDE SEQUENCE</scope>
</reference>
<accession>A0A699GXH6</accession>
<feature type="region of interest" description="Disordered" evidence="1">
    <location>
        <begin position="349"/>
        <end position="397"/>
    </location>
</feature>
<feature type="region of interest" description="Disordered" evidence="1">
    <location>
        <begin position="615"/>
        <end position="635"/>
    </location>
</feature>
<feature type="compositionally biased region" description="Polar residues" evidence="1">
    <location>
        <begin position="304"/>
        <end position="314"/>
    </location>
</feature>
<name>A0A699GXH6_TANCI</name>
<protein>
    <submittedName>
        <fullName evidence="2">Uncharacterized protein</fullName>
    </submittedName>
</protein>
<comment type="caution">
    <text evidence="2">The sequence shown here is derived from an EMBL/GenBank/DDBJ whole genome shotgun (WGS) entry which is preliminary data.</text>
</comment>
<evidence type="ECO:0000256" key="1">
    <source>
        <dbReference type="SAM" id="MobiDB-lite"/>
    </source>
</evidence>
<feature type="region of interest" description="Disordered" evidence="1">
    <location>
        <begin position="650"/>
        <end position="701"/>
    </location>
</feature>
<dbReference type="EMBL" id="BKCJ010070319">
    <property type="protein sequence ID" value="GEW71013.1"/>
    <property type="molecule type" value="Genomic_DNA"/>
</dbReference>
<evidence type="ECO:0000313" key="2">
    <source>
        <dbReference type="EMBL" id="GEW71013.1"/>
    </source>
</evidence>
<dbReference type="AlphaFoldDB" id="A0A699GXH6"/>
<gene>
    <name evidence="2" type="ORF">Tci_242989</name>
</gene>
<proteinExistence type="predicted"/>
<organism evidence="2">
    <name type="scientific">Tanacetum cinerariifolium</name>
    <name type="common">Dalmatian daisy</name>
    <name type="synonym">Chrysanthemum cinerariifolium</name>
    <dbReference type="NCBI Taxonomy" id="118510"/>
    <lineage>
        <taxon>Eukaryota</taxon>
        <taxon>Viridiplantae</taxon>
        <taxon>Streptophyta</taxon>
        <taxon>Embryophyta</taxon>
        <taxon>Tracheophyta</taxon>
        <taxon>Spermatophyta</taxon>
        <taxon>Magnoliopsida</taxon>
        <taxon>eudicotyledons</taxon>
        <taxon>Gunneridae</taxon>
        <taxon>Pentapetalae</taxon>
        <taxon>asterids</taxon>
        <taxon>campanulids</taxon>
        <taxon>Asterales</taxon>
        <taxon>Asteraceae</taxon>
        <taxon>Asteroideae</taxon>
        <taxon>Anthemideae</taxon>
        <taxon>Anthemidinae</taxon>
        <taxon>Tanacetum</taxon>
    </lineage>
</organism>